<dbReference type="AlphaFoldDB" id="X1LSU6"/>
<accession>X1LSU6</accession>
<proteinExistence type="predicted"/>
<name>X1LSU6_9ZZZZ</name>
<feature type="non-terminal residue" evidence="2">
    <location>
        <position position="67"/>
    </location>
</feature>
<feature type="region of interest" description="Disordered" evidence="1">
    <location>
        <begin position="1"/>
        <end position="21"/>
    </location>
</feature>
<protein>
    <submittedName>
        <fullName evidence="2">Uncharacterized protein</fullName>
    </submittedName>
</protein>
<dbReference type="EMBL" id="BARV01013399">
    <property type="protein sequence ID" value="GAI22163.1"/>
    <property type="molecule type" value="Genomic_DNA"/>
</dbReference>
<comment type="caution">
    <text evidence="2">The sequence shown here is derived from an EMBL/GenBank/DDBJ whole genome shotgun (WGS) entry which is preliminary data.</text>
</comment>
<feature type="compositionally biased region" description="Basic and acidic residues" evidence="1">
    <location>
        <begin position="1"/>
        <end position="10"/>
    </location>
</feature>
<reference evidence="2" key="1">
    <citation type="journal article" date="2014" name="Front. Microbiol.">
        <title>High frequency of phylogenetically diverse reductive dehalogenase-homologous genes in deep subseafloor sedimentary metagenomes.</title>
        <authorList>
            <person name="Kawai M."/>
            <person name="Futagami T."/>
            <person name="Toyoda A."/>
            <person name="Takaki Y."/>
            <person name="Nishi S."/>
            <person name="Hori S."/>
            <person name="Arai W."/>
            <person name="Tsubouchi T."/>
            <person name="Morono Y."/>
            <person name="Uchiyama I."/>
            <person name="Ito T."/>
            <person name="Fujiyama A."/>
            <person name="Inagaki F."/>
            <person name="Takami H."/>
        </authorList>
    </citation>
    <scope>NUCLEOTIDE SEQUENCE</scope>
    <source>
        <strain evidence="2">Expedition CK06-06</strain>
    </source>
</reference>
<evidence type="ECO:0000256" key="1">
    <source>
        <dbReference type="SAM" id="MobiDB-lite"/>
    </source>
</evidence>
<evidence type="ECO:0000313" key="2">
    <source>
        <dbReference type="EMBL" id="GAI22163.1"/>
    </source>
</evidence>
<sequence length="67" mass="7526">MANEEWEKVKQALRKPTTPEAMREAAEAFERYRVVKLAKGKSSKPTLVTLGRGRGYPNAVPVDKIPE</sequence>
<organism evidence="2">
    <name type="scientific">marine sediment metagenome</name>
    <dbReference type="NCBI Taxonomy" id="412755"/>
    <lineage>
        <taxon>unclassified sequences</taxon>
        <taxon>metagenomes</taxon>
        <taxon>ecological metagenomes</taxon>
    </lineage>
</organism>
<gene>
    <name evidence="2" type="ORF">S06H3_24217</name>
</gene>